<accession>A0AAD2ECW5</accession>
<protein>
    <recommendedName>
        <fullName evidence="5">Pentatricopeptide repeat-containing protein</fullName>
    </recommendedName>
</protein>
<dbReference type="Pfam" id="PF13812">
    <property type="entry name" value="PPR_3"/>
    <property type="match status" value="2"/>
</dbReference>
<feature type="repeat" description="PPR" evidence="2">
    <location>
        <begin position="699"/>
        <end position="733"/>
    </location>
</feature>
<evidence type="ECO:0000256" key="2">
    <source>
        <dbReference type="PROSITE-ProRule" id="PRU00708"/>
    </source>
</evidence>
<feature type="repeat" description="PPR" evidence="2">
    <location>
        <begin position="358"/>
        <end position="388"/>
    </location>
</feature>
<organism evidence="3 4">
    <name type="scientific">Fraxinus pennsylvanica</name>
    <dbReference type="NCBI Taxonomy" id="56036"/>
    <lineage>
        <taxon>Eukaryota</taxon>
        <taxon>Viridiplantae</taxon>
        <taxon>Streptophyta</taxon>
        <taxon>Embryophyta</taxon>
        <taxon>Tracheophyta</taxon>
        <taxon>Spermatophyta</taxon>
        <taxon>Magnoliopsida</taxon>
        <taxon>eudicotyledons</taxon>
        <taxon>Gunneridae</taxon>
        <taxon>Pentapetalae</taxon>
        <taxon>asterids</taxon>
        <taxon>lamiids</taxon>
        <taxon>Lamiales</taxon>
        <taxon>Oleaceae</taxon>
        <taxon>Oleeae</taxon>
        <taxon>Fraxinus</taxon>
    </lineage>
</organism>
<evidence type="ECO:0000313" key="3">
    <source>
        <dbReference type="EMBL" id="CAI9783386.1"/>
    </source>
</evidence>
<feature type="repeat" description="PPR" evidence="2">
    <location>
        <begin position="804"/>
        <end position="838"/>
    </location>
</feature>
<sequence length="1095" mass="123055">MVFFLHRNHSKSRSISTLLKSGFTPTLKDFNNFLLFLTRNQRFSAIIHFFSQLTSNKIEGDSQTHTIFTKALINEHKYEAAADFLRTHLEKSKLFDKDRIFDSIIQGVCITNKEPEKGLSLLTKFLKMDGGIFPSSYTFCSLIYSFSSIGKLDRVVEALELMSDEKLKYPFDNFVSSSVISGFVRIGKPELAVGFFENAVKSGSLKPNVVTCTALMGAYCKLSRTDDVLNLVTWMKNNGLAFDVVFYSNWIYGYLSEGIVCEAFRKYREMVDRKLELDAISYTILIDGFAKDGNVEKAIGFLYKMRKDGVEPNLVTYTAIIMGFCKKGKLQEAFAMRGDFDRVLQLLAEMVERGINPSIITYNTVINGLCKAGRMSEADDFSKGIVGDVITYTTLLHGYVEERSVSGILETKSRLEVAGIHMDAVMCNILIKALVNVGLFEDALAVFKALPKMNLSADSVTYCTLIEGYCKAGRIDEALEMFDEFREISNTSAASYNSIIFGLCRKGMVDMAIEIFIEYIERGLPLNISVYQMLMRTTFKEKGADGVLNAIHGMENVVVEIFDIICNDAICFLCEKGFPEAACSALLLMRRKESIVTSKCYYSILRLLLFHGKKSLAQPILTSFVKVHGVSDLRVSGIILYYLCFSDVKNALKFLAKTKERTWAITIPFAVLETLAKDGRVMDAYELLVGAENNAPVMNVVDYSVIIDALCKEGHVDKALDLCSFAKNKGIALNIITYNSVIKGLCRQGCLVEAFRLFDALEKIGVVPSEITYGTLIDALTKEGILQDARMLFERMFLKNLRPNTHIYNSLINGYCKSSLLEEALNLLEDLQVRCLKPDGFSVGALINGYCLKSDMEGALKFFLEFKSKGLLPDFLGFMFLIRGLCAKGRMEESWSILREMLQAESVIDLLRRVDSEVESESLGSFLTILCERGSIQEAVDVLEEVGSMFFSSGRSSSAYNGLNPHDMKANTEFGPSICHAVNLHAQSCGIENLENMPKFCDDRESKTFNWQGFDSYYALIYSLCSKGELSKANRLAKQLLHFRSHTRTSVGSSCYDHSHMVCRFHWIKYVLRFIQQTMNKEDHEDIYATDSDSS</sequence>
<dbReference type="GO" id="GO:0003729">
    <property type="term" value="F:mRNA binding"/>
    <property type="evidence" value="ECO:0007669"/>
    <property type="project" value="TreeGrafter"/>
</dbReference>
<gene>
    <name evidence="3" type="ORF">FPE_LOCUS30816</name>
</gene>
<dbReference type="InterPro" id="IPR002885">
    <property type="entry name" value="PPR_rpt"/>
</dbReference>
<dbReference type="Proteomes" id="UP000834106">
    <property type="component" value="Chromosome 19"/>
</dbReference>
<reference evidence="3" key="1">
    <citation type="submission" date="2023-05" db="EMBL/GenBank/DDBJ databases">
        <authorList>
            <person name="Huff M."/>
        </authorList>
    </citation>
    <scope>NUCLEOTIDE SEQUENCE</scope>
</reference>
<dbReference type="Pfam" id="PF13041">
    <property type="entry name" value="PPR_2"/>
    <property type="match status" value="2"/>
</dbReference>
<dbReference type="NCBIfam" id="TIGR00756">
    <property type="entry name" value="PPR"/>
    <property type="match status" value="11"/>
</dbReference>
<dbReference type="InterPro" id="IPR011990">
    <property type="entry name" value="TPR-like_helical_dom_sf"/>
</dbReference>
<evidence type="ECO:0000313" key="4">
    <source>
        <dbReference type="Proteomes" id="UP000834106"/>
    </source>
</evidence>
<dbReference type="Pfam" id="PF12854">
    <property type="entry name" value="PPR_1"/>
    <property type="match status" value="3"/>
</dbReference>
<feature type="repeat" description="PPR" evidence="2">
    <location>
        <begin position="734"/>
        <end position="768"/>
    </location>
</feature>
<dbReference type="PANTHER" id="PTHR47932:SF12">
    <property type="entry name" value="PENTACOTRIPEPTIDE-REPEAT REGION OF PRORP DOMAIN-CONTAINING PROTEIN"/>
    <property type="match status" value="1"/>
</dbReference>
<dbReference type="AlphaFoldDB" id="A0AAD2ECW5"/>
<feature type="repeat" description="PPR" evidence="2">
    <location>
        <begin position="423"/>
        <end position="457"/>
    </location>
</feature>
<feature type="repeat" description="PPR" evidence="2">
    <location>
        <begin position="208"/>
        <end position="242"/>
    </location>
</feature>
<evidence type="ECO:0000256" key="1">
    <source>
        <dbReference type="ARBA" id="ARBA00022737"/>
    </source>
</evidence>
<feature type="repeat" description="PPR" evidence="2">
    <location>
        <begin position="278"/>
        <end position="312"/>
    </location>
</feature>
<dbReference type="PANTHER" id="PTHR47932">
    <property type="entry name" value="ATPASE EXPRESSION PROTEIN 3"/>
    <property type="match status" value="1"/>
</dbReference>
<feature type="repeat" description="PPR" evidence="2">
    <location>
        <begin position="839"/>
        <end position="873"/>
    </location>
</feature>
<dbReference type="EMBL" id="OU503054">
    <property type="protein sequence ID" value="CAI9783386.1"/>
    <property type="molecule type" value="Genomic_DNA"/>
</dbReference>
<dbReference type="PROSITE" id="PS51375">
    <property type="entry name" value="PPR"/>
    <property type="match status" value="11"/>
</dbReference>
<proteinExistence type="predicted"/>
<feature type="repeat" description="PPR" evidence="2">
    <location>
        <begin position="874"/>
        <end position="908"/>
    </location>
</feature>
<dbReference type="SUPFAM" id="SSF48452">
    <property type="entry name" value="TPR-like"/>
    <property type="match status" value="1"/>
</dbReference>
<dbReference type="Pfam" id="PF01535">
    <property type="entry name" value="PPR"/>
    <property type="match status" value="4"/>
</dbReference>
<evidence type="ECO:0008006" key="5">
    <source>
        <dbReference type="Google" id="ProtNLM"/>
    </source>
</evidence>
<keyword evidence="4" id="KW-1185">Reference proteome</keyword>
<feature type="repeat" description="PPR" evidence="2">
    <location>
        <begin position="458"/>
        <end position="492"/>
    </location>
</feature>
<dbReference type="Gene3D" id="1.25.40.10">
    <property type="entry name" value="Tetratricopeptide repeat domain"/>
    <property type="match status" value="7"/>
</dbReference>
<name>A0AAD2ECW5_9LAMI</name>
<feature type="repeat" description="PPR" evidence="2">
    <location>
        <begin position="769"/>
        <end position="803"/>
    </location>
</feature>
<keyword evidence="1" id="KW-0677">Repeat</keyword>